<keyword evidence="1" id="KW-1133">Transmembrane helix</keyword>
<protein>
    <submittedName>
        <fullName evidence="3">PH domain-containing protein</fullName>
    </submittedName>
</protein>
<sequence>MALTPRIAWSTPVAALVATTLGAVVFVVAAVLTRADPAGALLLTVAALGTTVVAALGWLRRPRLAVYDGPDGTADLAVRELRGTSRFGRAELAYVRVSRYPRLGRRIPLLEIELRESDRLLVFGRWDLGADPAEVLDALTVHGLVPTD</sequence>
<reference evidence="3" key="1">
    <citation type="submission" date="2021-07" db="EMBL/GenBank/DDBJ databases">
        <title>Candidatus Kaistella beijingensis sp. nov. isolated from a municipal wastewater treatment plant is involved in sludge foaming.</title>
        <authorList>
            <person name="Song Y."/>
            <person name="Liu S.-J."/>
        </authorList>
    </citation>
    <scope>NUCLEOTIDE SEQUENCE</scope>
    <source>
        <strain evidence="3">DSM 43998</strain>
    </source>
</reference>
<keyword evidence="4" id="KW-1185">Reference proteome</keyword>
<accession>A0ABX8SCE1</accession>
<evidence type="ECO:0000256" key="1">
    <source>
        <dbReference type="SAM" id="Phobius"/>
    </source>
</evidence>
<dbReference type="EMBL" id="CP079105">
    <property type="protein sequence ID" value="QXQ15565.1"/>
    <property type="molecule type" value="Genomic_DNA"/>
</dbReference>
<feature type="transmembrane region" description="Helical" evidence="1">
    <location>
        <begin position="38"/>
        <end position="59"/>
    </location>
</feature>
<name>A0ABX8SCE1_9ACTN</name>
<evidence type="ECO:0000259" key="2">
    <source>
        <dbReference type="Pfam" id="PF10756"/>
    </source>
</evidence>
<evidence type="ECO:0000313" key="4">
    <source>
        <dbReference type="Proteomes" id="UP000887023"/>
    </source>
</evidence>
<gene>
    <name evidence="3" type="ORF">KV203_00225</name>
</gene>
<dbReference type="InterPro" id="IPR019692">
    <property type="entry name" value="CFP-6_PH"/>
</dbReference>
<keyword evidence="1" id="KW-0472">Membrane</keyword>
<dbReference type="Proteomes" id="UP000887023">
    <property type="component" value="Chromosome"/>
</dbReference>
<dbReference type="Pfam" id="PF10756">
    <property type="entry name" value="bPH_6"/>
    <property type="match status" value="1"/>
</dbReference>
<organism evidence="3 4">
    <name type="scientific">Skermania pinensis</name>
    <dbReference type="NCBI Taxonomy" id="39122"/>
    <lineage>
        <taxon>Bacteria</taxon>
        <taxon>Bacillati</taxon>
        <taxon>Actinomycetota</taxon>
        <taxon>Actinomycetes</taxon>
        <taxon>Mycobacteriales</taxon>
        <taxon>Gordoniaceae</taxon>
        <taxon>Skermania</taxon>
    </lineage>
</organism>
<feature type="transmembrane region" description="Helical" evidence="1">
    <location>
        <begin position="12"/>
        <end position="32"/>
    </location>
</feature>
<keyword evidence="1" id="KW-0812">Transmembrane</keyword>
<evidence type="ECO:0000313" key="3">
    <source>
        <dbReference type="EMBL" id="QXQ15565.1"/>
    </source>
</evidence>
<feature type="domain" description="Low molecular weight protein antigen 6 PH" evidence="2">
    <location>
        <begin position="61"/>
        <end position="143"/>
    </location>
</feature>
<proteinExistence type="predicted"/>